<dbReference type="EMBL" id="MU118007">
    <property type="protein sequence ID" value="KAF9648838.1"/>
    <property type="molecule type" value="Genomic_DNA"/>
</dbReference>
<proteinExistence type="predicted"/>
<accession>A0ACB6ZHI4</accession>
<keyword evidence="2" id="KW-1185">Reference proteome</keyword>
<gene>
    <name evidence="1" type="ORF">BDM02DRAFT_3114855</name>
</gene>
<protein>
    <submittedName>
        <fullName evidence="1">DUF1768-domain-containing protein</fullName>
    </submittedName>
</protein>
<evidence type="ECO:0000313" key="1">
    <source>
        <dbReference type="EMBL" id="KAF9648838.1"/>
    </source>
</evidence>
<name>A0ACB6ZHI4_THEGA</name>
<sequence>MAPFNCPPGCYPPVTNTWELTNQWTGRSTLVHSSRLQSPQWSQGVWDNVMLHTGVPPYALDEFHRLSRGRDRVEQSTRKKSRSRSRGKNYDIDRIHKGEYKDHVPNRQDFTVKHVEKKPSQKELKSILKHKDGRICFDDVKGPYYEFNTFSEHPVVYDGFKFPTAEHLLLYFRFAEWPQIGHYLRGQPTVAKLWRAAEEFSDKKSIYWKQEKLFYMEVTLWHKFTQHKSLKKMILDTGERSITFISSVDRFWGAGRDGTGKNYMGKALEKTRWRIKTCTPPV</sequence>
<comment type="caution">
    <text evidence="1">The sequence shown here is derived from an EMBL/GenBank/DDBJ whole genome shotgun (WGS) entry which is preliminary data.</text>
</comment>
<reference evidence="1" key="1">
    <citation type="submission" date="2019-10" db="EMBL/GenBank/DDBJ databases">
        <authorList>
            <consortium name="DOE Joint Genome Institute"/>
            <person name="Kuo A."/>
            <person name="Miyauchi S."/>
            <person name="Kiss E."/>
            <person name="Drula E."/>
            <person name="Kohler A."/>
            <person name="Sanchez-Garcia M."/>
            <person name="Andreopoulos B."/>
            <person name="Barry K.W."/>
            <person name="Bonito G."/>
            <person name="Buee M."/>
            <person name="Carver A."/>
            <person name="Chen C."/>
            <person name="Cichocki N."/>
            <person name="Clum A."/>
            <person name="Culley D."/>
            <person name="Crous P.W."/>
            <person name="Fauchery L."/>
            <person name="Girlanda M."/>
            <person name="Hayes R."/>
            <person name="Keri Z."/>
            <person name="Labutti K."/>
            <person name="Lipzen A."/>
            <person name="Lombard V."/>
            <person name="Magnuson J."/>
            <person name="Maillard F."/>
            <person name="Morin E."/>
            <person name="Murat C."/>
            <person name="Nolan M."/>
            <person name="Ohm R."/>
            <person name="Pangilinan J."/>
            <person name="Pereira M."/>
            <person name="Perotto S."/>
            <person name="Peter M."/>
            <person name="Riley R."/>
            <person name="Sitrit Y."/>
            <person name="Stielow B."/>
            <person name="Szollosi G."/>
            <person name="Zifcakova L."/>
            <person name="Stursova M."/>
            <person name="Spatafora J.W."/>
            <person name="Tedersoo L."/>
            <person name="Vaario L.-M."/>
            <person name="Yamada A."/>
            <person name="Yan M."/>
            <person name="Wang P."/>
            <person name="Xu J."/>
            <person name="Bruns T."/>
            <person name="Baldrian P."/>
            <person name="Vilgalys R."/>
            <person name="Henrissat B."/>
            <person name="Grigoriev I.V."/>
            <person name="Hibbett D."/>
            <person name="Nagy L.G."/>
            <person name="Martin F.M."/>
        </authorList>
    </citation>
    <scope>NUCLEOTIDE SEQUENCE</scope>
    <source>
        <strain evidence="1">P2</strain>
    </source>
</reference>
<evidence type="ECO:0000313" key="2">
    <source>
        <dbReference type="Proteomes" id="UP000886501"/>
    </source>
</evidence>
<reference evidence="1" key="2">
    <citation type="journal article" date="2020" name="Nat. Commun.">
        <title>Large-scale genome sequencing of mycorrhizal fungi provides insights into the early evolution of symbiotic traits.</title>
        <authorList>
            <person name="Miyauchi S."/>
            <person name="Kiss E."/>
            <person name="Kuo A."/>
            <person name="Drula E."/>
            <person name="Kohler A."/>
            <person name="Sanchez-Garcia M."/>
            <person name="Morin E."/>
            <person name="Andreopoulos B."/>
            <person name="Barry K.W."/>
            <person name="Bonito G."/>
            <person name="Buee M."/>
            <person name="Carver A."/>
            <person name="Chen C."/>
            <person name="Cichocki N."/>
            <person name="Clum A."/>
            <person name="Culley D."/>
            <person name="Crous P.W."/>
            <person name="Fauchery L."/>
            <person name="Girlanda M."/>
            <person name="Hayes R.D."/>
            <person name="Keri Z."/>
            <person name="LaButti K."/>
            <person name="Lipzen A."/>
            <person name="Lombard V."/>
            <person name="Magnuson J."/>
            <person name="Maillard F."/>
            <person name="Murat C."/>
            <person name="Nolan M."/>
            <person name="Ohm R.A."/>
            <person name="Pangilinan J."/>
            <person name="Pereira M.F."/>
            <person name="Perotto S."/>
            <person name="Peter M."/>
            <person name="Pfister S."/>
            <person name="Riley R."/>
            <person name="Sitrit Y."/>
            <person name="Stielow J.B."/>
            <person name="Szollosi G."/>
            <person name="Zifcakova L."/>
            <person name="Stursova M."/>
            <person name="Spatafora J.W."/>
            <person name="Tedersoo L."/>
            <person name="Vaario L.M."/>
            <person name="Yamada A."/>
            <person name="Yan M."/>
            <person name="Wang P."/>
            <person name="Xu J."/>
            <person name="Bruns T."/>
            <person name="Baldrian P."/>
            <person name="Vilgalys R."/>
            <person name="Dunand C."/>
            <person name="Henrissat B."/>
            <person name="Grigoriev I.V."/>
            <person name="Hibbett D."/>
            <person name="Nagy L.G."/>
            <person name="Martin F.M."/>
        </authorList>
    </citation>
    <scope>NUCLEOTIDE SEQUENCE</scope>
    <source>
        <strain evidence="1">P2</strain>
    </source>
</reference>
<organism evidence="1 2">
    <name type="scientific">Thelephora ganbajun</name>
    <name type="common">Ganba fungus</name>
    <dbReference type="NCBI Taxonomy" id="370292"/>
    <lineage>
        <taxon>Eukaryota</taxon>
        <taxon>Fungi</taxon>
        <taxon>Dikarya</taxon>
        <taxon>Basidiomycota</taxon>
        <taxon>Agaricomycotina</taxon>
        <taxon>Agaricomycetes</taxon>
        <taxon>Thelephorales</taxon>
        <taxon>Thelephoraceae</taxon>
        <taxon>Thelephora</taxon>
    </lineage>
</organism>
<dbReference type="Proteomes" id="UP000886501">
    <property type="component" value="Unassembled WGS sequence"/>
</dbReference>